<dbReference type="RefSeq" id="WP_169277765.1">
    <property type="nucleotide sequence ID" value="NZ_JABBCP010000006.1"/>
</dbReference>
<accession>A0A7X9YJF6</accession>
<feature type="transmembrane region" description="Helical" evidence="1">
    <location>
        <begin position="64"/>
        <end position="81"/>
    </location>
</feature>
<gene>
    <name evidence="2" type="ORF">HF320_07455</name>
</gene>
<feature type="transmembrane region" description="Helical" evidence="1">
    <location>
        <begin position="219"/>
        <end position="239"/>
    </location>
</feature>
<evidence type="ECO:0008006" key="4">
    <source>
        <dbReference type="Google" id="ProtNLM"/>
    </source>
</evidence>
<organism evidence="2 3">
    <name type="scientific">Collinsella acetigenes</name>
    <dbReference type="NCBI Taxonomy" id="2713419"/>
    <lineage>
        <taxon>Bacteria</taxon>
        <taxon>Bacillati</taxon>
        <taxon>Actinomycetota</taxon>
        <taxon>Coriobacteriia</taxon>
        <taxon>Coriobacteriales</taxon>
        <taxon>Coriobacteriaceae</taxon>
        <taxon>Collinsella</taxon>
    </lineage>
</organism>
<keyword evidence="1" id="KW-0812">Transmembrane</keyword>
<dbReference type="EMBL" id="JABBCP010000006">
    <property type="protein sequence ID" value="NMF56163.1"/>
    <property type="molecule type" value="Genomic_DNA"/>
</dbReference>
<keyword evidence="1" id="KW-0472">Membrane</keyword>
<feature type="transmembrane region" description="Helical" evidence="1">
    <location>
        <begin position="177"/>
        <end position="199"/>
    </location>
</feature>
<proteinExistence type="predicted"/>
<feature type="transmembrane region" description="Helical" evidence="1">
    <location>
        <begin position="245"/>
        <end position="273"/>
    </location>
</feature>
<keyword evidence="3" id="KW-1185">Reference proteome</keyword>
<feature type="transmembrane region" description="Helical" evidence="1">
    <location>
        <begin position="87"/>
        <end position="106"/>
    </location>
</feature>
<protein>
    <recommendedName>
        <fullName evidence="4">DUF2232 domain-containing protein</fullName>
    </recommendedName>
</protein>
<feature type="transmembrane region" description="Helical" evidence="1">
    <location>
        <begin position="285"/>
        <end position="307"/>
    </location>
</feature>
<reference evidence="2 3" key="1">
    <citation type="submission" date="2020-04" db="EMBL/GenBank/DDBJ databases">
        <title>Collinsella sp. KGMB02528 nov., an anaerobic actinobacterium isolated from human feces.</title>
        <authorList>
            <person name="Han K.-I."/>
            <person name="Eom M.K."/>
            <person name="Kim J.-S."/>
            <person name="Lee K.C."/>
            <person name="Suh M.K."/>
            <person name="Park S.-H."/>
            <person name="Lee J.H."/>
            <person name="Kang S.W."/>
            <person name="Park J.-E."/>
            <person name="Oh B.S."/>
            <person name="Yu S.Y."/>
            <person name="Choi S.-H."/>
            <person name="Lee D.H."/>
            <person name="Yoon H."/>
            <person name="Kim B.-Y."/>
            <person name="Lee J.H."/>
            <person name="Lee J.-S."/>
        </authorList>
    </citation>
    <scope>NUCLEOTIDE SEQUENCE [LARGE SCALE GENOMIC DNA]</scope>
    <source>
        <strain evidence="2 3">KGMB02528</strain>
    </source>
</reference>
<feature type="transmembrane region" description="Helical" evidence="1">
    <location>
        <begin position="113"/>
        <end position="135"/>
    </location>
</feature>
<dbReference type="Proteomes" id="UP000546970">
    <property type="component" value="Unassembled WGS sequence"/>
</dbReference>
<name>A0A7X9YJF6_9ACTN</name>
<evidence type="ECO:0000313" key="3">
    <source>
        <dbReference type="Proteomes" id="UP000546970"/>
    </source>
</evidence>
<sequence length="328" mass="35313">MINGNDEPQRQIVPAGPKPPVRPAVLLQGLLWTALGAALSSYLPYLGVFLLAYGMRELLEAKKGKGLCAGLGVCLLVFAAACAWDFMFALLLVPVFVCAAGISWCMWRGRANVTAVCIVIVVASLLSLGIDATIASMSGMSLSKSFVALLQETVRSAVGSDIQGDLLVSQVMPLLRVIWPFVYVASAMFDALVAGIGSYTMSVRCTGIRRMPQIANFDAPMWCVGVLALCILGLGASFADIPQTQLLRTVCASTLASLRVVFALQGFGVVSALEAKRRMGCLTRFLITFLTVWLEAMFFAMCIVGLIDIWANFRGLAREQDRVEKAKQ</sequence>
<evidence type="ECO:0000256" key="1">
    <source>
        <dbReference type="SAM" id="Phobius"/>
    </source>
</evidence>
<comment type="caution">
    <text evidence="2">The sequence shown here is derived from an EMBL/GenBank/DDBJ whole genome shotgun (WGS) entry which is preliminary data.</text>
</comment>
<feature type="transmembrane region" description="Helical" evidence="1">
    <location>
        <begin position="30"/>
        <end position="52"/>
    </location>
</feature>
<evidence type="ECO:0000313" key="2">
    <source>
        <dbReference type="EMBL" id="NMF56163.1"/>
    </source>
</evidence>
<dbReference type="AlphaFoldDB" id="A0A7X9YJF6"/>
<keyword evidence="1" id="KW-1133">Transmembrane helix</keyword>